<name>W7QPX2_9ALTE</name>
<keyword evidence="4 10" id="KW-0472">Membrane</keyword>
<evidence type="ECO:0000256" key="1">
    <source>
        <dbReference type="ARBA" id="ARBA00004442"/>
    </source>
</evidence>
<dbReference type="Pfam" id="PF00691">
    <property type="entry name" value="OmpA"/>
    <property type="match status" value="1"/>
</dbReference>
<comment type="subcellular location">
    <subcellularLocation>
        <location evidence="1">Cell outer membrane</location>
    </subcellularLocation>
</comment>
<organism evidence="14 15">
    <name type="scientific">Catenovulum agarivorans DS-2</name>
    <dbReference type="NCBI Taxonomy" id="1328313"/>
    <lineage>
        <taxon>Bacteria</taxon>
        <taxon>Pseudomonadati</taxon>
        <taxon>Pseudomonadota</taxon>
        <taxon>Gammaproteobacteria</taxon>
        <taxon>Alteromonadales</taxon>
        <taxon>Alteromonadaceae</taxon>
        <taxon>Catenovulum</taxon>
    </lineage>
</organism>
<evidence type="ECO:0000313" key="14">
    <source>
        <dbReference type="EMBL" id="EWH11037.1"/>
    </source>
</evidence>
<keyword evidence="3 12" id="KW-0732">Signal</keyword>
<dbReference type="PANTHER" id="PTHR30329">
    <property type="entry name" value="STATOR ELEMENT OF FLAGELLAR MOTOR COMPLEX"/>
    <property type="match status" value="1"/>
</dbReference>
<comment type="function">
    <text evidence="9">Part of the Tol-Pal system, which plays a role in outer membrane invagination during cell division and is important for maintaining outer membrane integrity.</text>
</comment>
<dbReference type="InterPro" id="IPR050330">
    <property type="entry name" value="Bact_OuterMem_StrucFunc"/>
</dbReference>
<evidence type="ECO:0000256" key="5">
    <source>
        <dbReference type="ARBA" id="ARBA00023139"/>
    </source>
</evidence>
<dbReference type="SUPFAM" id="SSF103088">
    <property type="entry name" value="OmpA-like"/>
    <property type="match status" value="1"/>
</dbReference>
<dbReference type="OrthoDB" id="9809164at2"/>
<comment type="subunit">
    <text evidence="9">The Tol-Pal system is composed of five core proteins: the inner membrane proteins TolA, TolQ and TolR, the periplasmic protein TolB and the outer membrane protein Pal. They form a network linking the inner and outer membranes and the peptidoglycan layer.</text>
</comment>
<keyword evidence="8 9" id="KW-0131">Cell cycle</keyword>
<gene>
    <name evidence="9" type="primary">pal</name>
    <name evidence="14" type="ORF">DS2_05695</name>
</gene>
<dbReference type="Gene3D" id="3.30.1330.60">
    <property type="entry name" value="OmpA-like domain"/>
    <property type="match status" value="1"/>
</dbReference>
<keyword evidence="2 9" id="KW-0132">Cell division</keyword>
<evidence type="ECO:0000256" key="8">
    <source>
        <dbReference type="ARBA" id="ARBA00023306"/>
    </source>
</evidence>
<evidence type="ECO:0000256" key="12">
    <source>
        <dbReference type="SAM" id="SignalP"/>
    </source>
</evidence>
<feature type="signal peptide" evidence="12">
    <location>
        <begin position="1"/>
        <end position="24"/>
    </location>
</feature>
<sequence>MQPTQLLKYLVVALPMLTAACSTTTGDDETATSTNATETATTGATAGNNGDTVEVMTLEQKRQMQVEEEKRKQDTLRKTNTLFFDFDDSQIQGKYFEILEAHAAYLRANPTAKVVVEGHCDERGTPEYNIALGERRAKSVAKYLQNLGVMSSQISTVSYGEEKPLDKSRSEAAFSKNRRAVLVY</sequence>
<feature type="region of interest" description="Disordered" evidence="11">
    <location>
        <begin position="23"/>
        <end position="50"/>
    </location>
</feature>
<comment type="similarity">
    <text evidence="9">Belongs to the Pal lipoprotein family.</text>
</comment>
<evidence type="ECO:0000256" key="6">
    <source>
        <dbReference type="ARBA" id="ARBA00023237"/>
    </source>
</evidence>
<dbReference type="PRINTS" id="PR01021">
    <property type="entry name" value="OMPADOMAIN"/>
</dbReference>
<dbReference type="GO" id="GO:0009279">
    <property type="term" value="C:cell outer membrane"/>
    <property type="evidence" value="ECO:0007669"/>
    <property type="project" value="UniProtKB-SubCell"/>
</dbReference>
<dbReference type="NCBIfam" id="TIGR02802">
    <property type="entry name" value="Pal_lipo"/>
    <property type="match status" value="1"/>
</dbReference>
<keyword evidence="5" id="KW-0564">Palmitate</keyword>
<reference evidence="14 15" key="1">
    <citation type="journal article" date="2014" name="Genome Announc.">
        <title>Draft Genome Sequence of the Agar-Degrading Bacterium Catenovulum sp. Strain DS-2, Isolated from Intestines of Haliotis diversicolor.</title>
        <authorList>
            <person name="Shan D."/>
            <person name="Li X."/>
            <person name="Gu Z."/>
            <person name="Wei G."/>
            <person name="Gao Z."/>
            <person name="Shao Z."/>
        </authorList>
    </citation>
    <scope>NUCLEOTIDE SEQUENCE [LARGE SCALE GENOMIC DNA]</scope>
    <source>
        <strain evidence="14 15">DS-2</strain>
    </source>
</reference>
<dbReference type="AlphaFoldDB" id="W7QPX2"/>
<dbReference type="InterPro" id="IPR006665">
    <property type="entry name" value="OmpA-like"/>
</dbReference>
<dbReference type="Proteomes" id="UP000019276">
    <property type="component" value="Unassembled WGS sequence"/>
</dbReference>
<dbReference type="InterPro" id="IPR006664">
    <property type="entry name" value="OMP_bac"/>
</dbReference>
<evidence type="ECO:0000256" key="7">
    <source>
        <dbReference type="ARBA" id="ARBA00023288"/>
    </source>
</evidence>
<evidence type="ECO:0000256" key="9">
    <source>
        <dbReference type="HAMAP-Rule" id="MF_02204"/>
    </source>
</evidence>
<evidence type="ECO:0000313" key="15">
    <source>
        <dbReference type="Proteomes" id="UP000019276"/>
    </source>
</evidence>
<dbReference type="InterPro" id="IPR036737">
    <property type="entry name" value="OmpA-like_sf"/>
</dbReference>
<comment type="caution">
    <text evidence="14">The sequence shown here is derived from an EMBL/GenBank/DDBJ whole genome shotgun (WGS) entry which is preliminary data.</text>
</comment>
<dbReference type="RefSeq" id="WP_035013709.1">
    <property type="nucleotide sequence ID" value="NZ_ARZY01000007.1"/>
</dbReference>
<dbReference type="CDD" id="cd07185">
    <property type="entry name" value="OmpA_C-like"/>
    <property type="match status" value="1"/>
</dbReference>
<evidence type="ECO:0000259" key="13">
    <source>
        <dbReference type="PROSITE" id="PS51123"/>
    </source>
</evidence>
<evidence type="ECO:0000256" key="2">
    <source>
        <dbReference type="ARBA" id="ARBA00022618"/>
    </source>
</evidence>
<feature type="chain" id="PRO_5004898289" description="Peptidoglycan-associated protein" evidence="12">
    <location>
        <begin position="25"/>
        <end position="184"/>
    </location>
</feature>
<dbReference type="eggNOG" id="COG2885">
    <property type="taxonomic scope" value="Bacteria"/>
</dbReference>
<protein>
    <recommendedName>
        <fullName evidence="9">Peptidoglycan-associated protein</fullName>
    </recommendedName>
</protein>
<evidence type="ECO:0000256" key="4">
    <source>
        <dbReference type="ARBA" id="ARBA00023136"/>
    </source>
</evidence>
<keyword evidence="6" id="KW-0998">Cell outer membrane</keyword>
<dbReference type="InterPro" id="IPR039001">
    <property type="entry name" value="Pal"/>
</dbReference>
<dbReference type="HAMAP" id="MF_02204">
    <property type="entry name" value="Pal"/>
    <property type="match status" value="1"/>
</dbReference>
<feature type="compositionally biased region" description="Low complexity" evidence="11">
    <location>
        <begin position="31"/>
        <end position="50"/>
    </location>
</feature>
<keyword evidence="15" id="KW-1185">Reference proteome</keyword>
<accession>W7QPX2</accession>
<proteinExistence type="inferred from homology"/>
<dbReference type="PATRIC" id="fig|1328313.3.peg.1174"/>
<evidence type="ECO:0000256" key="10">
    <source>
        <dbReference type="PROSITE-ProRule" id="PRU00473"/>
    </source>
</evidence>
<dbReference type="EMBL" id="ARZY01000007">
    <property type="protein sequence ID" value="EWH11037.1"/>
    <property type="molecule type" value="Genomic_DNA"/>
</dbReference>
<feature type="domain" description="OmpA-like" evidence="13">
    <location>
        <begin position="71"/>
        <end position="184"/>
    </location>
</feature>
<evidence type="ECO:0000256" key="3">
    <source>
        <dbReference type="ARBA" id="ARBA00022729"/>
    </source>
</evidence>
<dbReference type="GO" id="GO:0051301">
    <property type="term" value="P:cell division"/>
    <property type="evidence" value="ECO:0007669"/>
    <property type="project" value="UniProtKB-UniRule"/>
</dbReference>
<dbReference type="PANTHER" id="PTHR30329:SF21">
    <property type="entry name" value="LIPOPROTEIN YIAD-RELATED"/>
    <property type="match status" value="1"/>
</dbReference>
<evidence type="ECO:0000256" key="11">
    <source>
        <dbReference type="SAM" id="MobiDB-lite"/>
    </source>
</evidence>
<dbReference type="InterPro" id="IPR014169">
    <property type="entry name" value="Pal_lipo_C"/>
</dbReference>
<dbReference type="STRING" id="1328313.DS2_05695"/>
<dbReference type="PROSITE" id="PS51123">
    <property type="entry name" value="OMPA_2"/>
    <property type="match status" value="1"/>
</dbReference>
<keyword evidence="7 14" id="KW-0449">Lipoprotein</keyword>